<evidence type="ECO:0000313" key="5">
    <source>
        <dbReference type="Proteomes" id="UP000019151"/>
    </source>
</evidence>
<dbReference type="InterPro" id="IPR036291">
    <property type="entry name" value="NAD(P)-bd_dom_sf"/>
</dbReference>
<dbReference type="PANTHER" id="PTHR43818:SF11">
    <property type="entry name" value="BCDNA.GH03377"/>
    <property type="match status" value="1"/>
</dbReference>
<evidence type="ECO:0000313" key="4">
    <source>
        <dbReference type="EMBL" id="AHG88399.1"/>
    </source>
</evidence>
<name>W0RBC3_9BACT</name>
<dbReference type="Gene3D" id="3.30.360.10">
    <property type="entry name" value="Dihydrodipicolinate Reductase, domain 2"/>
    <property type="match status" value="1"/>
</dbReference>
<dbReference type="SUPFAM" id="SSF55347">
    <property type="entry name" value="Glyceraldehyde-3-phosphate dehydrogenase-like, C-terminal domain"/>
    <property type="match status" value="1"/>
</dbReference>
<evidence type="ECO:0000259" key="3">
    <source>
        <dbReference type="Pfam" id="PF22725"/>
    </source>
</evidence>
<accession>W0RBC3</accession>
<keyword evidence="1" id="KW-0560">Oxidoreductase</keyword>
<dbReference type="Pfam" id="PF22725">
    <property type="entry name" value="GFO_IDH_MocA_C3"/>
    <property type="match status" value="1"/>
</dbReference>
<protein>
    <submittedName>
        <fullName evidence="4">Oxidoreductase domain protein</fullName>
    </submittedName>
</protein>
<dbReference type="InterPro" id="IPR055170">
    <property type="entry name" value="GFO_IDH_MocA-like_dom"/>
</dbReference>
<dbReference type="Proteomes" id="UP000019151">
    <property type="component" value="Chromosome"/>
</dbReference>
<dbReference type="AlphaFoldDB" id="W0RBC3"/>
<dbReference type="Gene3D" id="3.40.50.720">
    <property type="entry name" value="NAD(P)-binding Rossmann-like Domain"/>
    <property type="match status" value="1"/>
</dbReference>
<dbReference type="KEGG" id="gba:J421_0862"/>
<dbReference type="STRING" id="861299.J421_0862"/>
<keyword evidence="5" id="KW-1185">Reference proteome</keyword>
<dbReference type="HOGENOM" id="CLU_023194_13_0_0"/>
<evidence type="ECO:0000256" key="1">
    <source>
        <dbReference type="ARBA" id="ARBA00023002"/>
    </source>
</evidence>
<dbReference type="OrthoDB" id="9793050at2"/>
<dbReference type="Pfam" id="PF01408">
    <property type="entry name" value="GFO_IDH_MocA"/>
    <property type="match status" value="1"/>
</dbReference>
<dbReference type="PANTHER" id="PTHR43818">
    <property type="entry name" value="BCDNA.GH03377"/>
    <property type="match status" value="1"/>
</dbReference>
<dbReference type="InParanoid" id="W0RBC3"/>
<dbReference type="GO" id="GO:0016491">
    <property type="term" value="F:oxidoreductase activity"/>
    <property type="evidence" value="ECO:0007669"/>
    <property type="project" value="UniProtKB-KW"/>
</dbReference>
<feature type="domain" description="Gfo/Idh/MocA-like oxidoreductase N-terminal" evidence="2">
    <location>
        <begin position="8"/>
        <end position="127"/>
    </location>
</feature>
<reference evidence="4 5" key="1">
    <citation type="journal article" date="2014" name="Genome Announc.">
        <title>Genome Sequence and Methylome of Soil Bacterium Gemmatirosa kalamazoonensis KBS708T, a Member of the Rarely Cultivated Gemmatimonadetes Phylum.</title>
        <authorList>
            <person name="Debruyn J.M."/>
            <person name="Radosevich M."/>
            <person name="Wommack K.E."/>
            <person name="Polson S.W."/>
            <person name="Hauser L.J."/>
            <person name="Fawaz M.N."/>
            <person name="Korlach J."/>
            <person name="Tsai Y.C."/>
        </authorList>
    </citation>
    <scope>NUCLEOTIDE SEQUENCE [LARGE SCALE GENOMIC DNA]</scope>
    <source>
        <strain evidence="4 5">KBS708</strain>
    </source>
</reference>
<dbReference type="GO" id="GO:0000166">
    <property type="term" value="F:nucleotide binding"/>
    <property type="evidence" value="ECO:0007669"/>
    <property type="project" value="InterPro"/>
</dbReference>
<proteinExistence type="predicted"/>
<dbReference type="InterPro" id="IPR050463">
    <property type="entry name" value="Gfo/Idh/MocA_oxidrdct_glycsds"/>
</dbReference>
<sequence>MSERAPLRLAVVGCGRATARLHLPALRRVPGVHVVALADRHPERAAALSRAFGVARIEASLGEVLARVDVDAVAVCTQPESHVDLAREALAAGKHVLVEKPLARTVAECDTLAAARGDAPRVVAVGFNLRHHRLLRRARALVDEGRLGTLRAIRGAFVTDVDLRGDAVFDLGSHHFDLWRWLAHADVESVVAQTSADGATTSVSAQLSRGVQAIVMLGERSAPLHELELLGDRGVLVVSPYDPDGLRVRSVGRGSRVRARLAAAARSAAALPAVLRQVAGGGSDYARSYAGMWEAFAAAVAGEDADSLATLEDGRAAVAIAAAAIRDVGFRRRGGHPA</sequence>
<dbReference type="InterPro" id="IPR000683">
    <property type="entry name" value="Gfo/Idh/MocA-like_OxRdtase_N"/>
</dbReference>
<dbReference type="SUPFAM" id="SSF51735">
    <property type="entry name" value="NAD(P)-binding Rossmann-fold domains"/>
    <property type="match status" value="1"/>
</dbReference>
<dbReference type="EMBL" id="CP007128">
    <property type="protein sequence ID" value="AHG88399.1"/>
    <property type="molecule type" value="Genomic_DNA"/>
</dbReference>
<organism evidence="4 5">
    <name type="scientific">Gemmatirosa kalamazoonensis</name>
    <dbReference type="NCBI Taxonomy" id="861299"/>
    <lineage>
        <taxon>Bacteria</taxon>
        <taxon>Pseudomonadati</taxon>
        <taxon>Gemmatimonadota</taxon>
        <taxon>Gemmatimonadia</taxon>
        <taxon>Gemmatimonadales</taxon>
        <taxon>Gemmatimonadaceae</taxon>
        <taxon>Gemmatirosa</taxon>
    </lineage>
</organism>
<dbReference type="RefSeq" id="WP_025409939.1">
    <property type="nucleotide sequence ID" value="NZ_CP007128.1"/>
</dbReference>
<dbReference type="eggNOG" id="COG0673">
    <property type="taxonomic scope" value="Bacteria"/>
</dbReference>
<gene>
    <name evidence="4" type="ORF">J421_0862</name>
</gene>
<feature type="domain" description="GFO/IDH/MocA-like oxidoreductase" evidence="3">
    <location>
        <begin position="136"/>
        <end position="236"/>
    </location>
</feature>
<evidence type="ECO:0000259" key="2">
    <source>
        <dbReference type="Pfam" id="PF01408"/>
    </source>
</evidence>